<feature type="transmembrane region" description="Helical" evidence="1">
    <location>
        <begin position="12"/>
        <end position="32"/>
    </location>
</feature>
<organism evidence="2">
    <name type="scientific">freshwater metagenome</name>
    <dbReference type="NCBI Taxonomy" id="449393"/>
    <lineage>
        <taxon>unclassified sequences</taxon>
        <taxon>metagenomes</taxon>
        <taxon>ecological metagenomes</taxon>
    </lineage>
</organism>
<evidence type="ECO:0000256" key="1">
    <source>
        <dbReference type="SAM" id="Phobius"/>
    </source>
</evidence>
<feature type="transmembrane region" description="Helical" evidence="1">
    <location>
        <begin position="38"/>
        <end position="56"/>
    </location>
</feature>
<accession>A0A6J6E3S7</accession>
<gene>
    <name evidence="2" type="ORF">UFOPK1740_00149</name>
</gene>
<proteinExistence type="predicted"/>
<dbReference type="EMBL" id="CAEZTU010000004">
    <property type="protein sequence ID" value="CAB4569939.1"/>
    <property type="molecule type" value="Genomic_DNA"/>
</dbReference>
<dbReference type="Pfam" id="PF11292">
    <property type="entry name" value="DUF3093"/>
    <property type="match status" value="1"/>
</dbReference>
<sequence length="148" mass="16776">MNQLLFREKLTPPFWAWIAVAGFCLILAVSISAIFGNLVATMVFFLLLLLFMLMSWKLSPVIKVDEQYLYANRAKLPLKIITKATPLNARETTKIRGVEADPRCFSATSPLINTAIRIDFKDKDDPHSYWLISTRKALELSKVLSTKA</sequence>
<reference evidence="2" key="1">
    <citation type="submission" date="2020-05" db="EMBL/GenBank/DDBJ databases">
        <authorList>
            <person name="Chiriac C."/>
            <person name="Salcher M."/>
            <person name="Ghai R."/>
            <person name="Kavagutti S V."/>
        </authorList>
    </citation>
    <scope>NUCLEOTIDE SEQUENCE</scope>
</reference>
<dbReference type="InterPro" id="IPR021443">
    <property type="entry name" value="DUF3093"/>
</dbReference>
<keyword evidence="1" id="KW-0812">Transmembrane</keyword>
<name>A0A6J6E3S7_9ZZZZ</name>
<protein>
    <submittedName>
        <fullName evidence="2">Unannotated protein</fullName>
    </submittedName>
</protein>
<dbReference type="AlphaFoldDB" id="A0A6J6E3S7"/>
<keyword evidence="1" id="KW-0472">Membrane</keyword>
<keyword evidence="1" id="KW-1133">Transmembrane helix</keyword>
<evidence type="ECO:0000313" key="2">
    <source>
        <dbReference type="EMBL" id="CAB4569939.1"/>
    </source>
</evidence>